<dbReference type="InterPro" id="IPR007401">
    <property type="entry name" value="DUF454"/>
</dbReference>
<dbReference type="PANTHER" id="PTHR35813:SF1">
    <property type="entry name" value="INNER MEMBRANE PROTEIN YBAN"/>
    <property type="match status" value="1"/>
</dbReference>
<evidence type="ECO:0000256" key="1">
    <source>
        <dbReference type="SAM" id="Phobius"/>
    </source>
</evidence>
<keyword evidence="1" id="KW-1133">Transmembrane helix</keyword>
<keyword evidence="1" id="KW-0812">Transmembrane</keyword>
<evidence type="ECO:0000313" key="2">
    <source>
        <dbReference type="EMBL" id="UOO93742.1"/>
    </source>
</evidence>
<sequence>MVRYALLAAGWLALALGTIGIFLPLLPTTPFVLLAAVCFAKASPRFHHWLLQHKTFGPIVYNWQEHRAVPLPAKMLSSSMMALSTYMVYYRFPEMVWVWSMCGITCLCVAIWIWRLPHR</sequence>
<dbReference type="RefSeq" id="WP_026353689.1">
    <property type="nucleotide sequence ID" value="NZ_CP091512.1"/>
</dbReference>
<reference evidence="2" key="2">
    <citation type="journal article" date="2022" name="Res Sq">
        <title>Evolution of multicellular longitudinally dividing oral cavity symbionts (Neisseriaceae).</title>
        <authorList>
            <person name="Nyongesa S."/>
            <person name="Weber P."/>
            <person name="Bernet E."/>
            <person name="Pullido F."/>
            <person name="Nieckarz M."/>
            <person name="Delaby M."/>
            <person name="Nieves C."/>
            <person name="Viehboeck T."/>
            <person name="Krause N."/>
            <person name="Rivera-Millot A."/>
            <person name="Nakamura A."/>
            <person name="Vischer N."/>
            <person name="VanNieuwenhze M."/>
            <person name="Brun Y."/>
            <person name="Cava F."/>
            <person name="Bulgheresi S."/>
            <person name="Veyrier F."/>
        </authorList>
    </citation>
    <scope>NUCLEOTIDE SEQUENCE</scope>
    <source>
        <strain evidence="2">SAG 1488-6</strain>
    </source>
</reference>
<gene>
    <name evidence="2" type="ORF">LVJ81_12050</name>
</gene>
<keyword evidence="1" id="KW-0472">Membrane</keyword>
<dbReference type="EMBL" id="CP091512">
    <property type="protein sequence ID" value="UOO93742.1"/>
    <property type="molecule type" value="Genomic_DNA"/>
</dbReference>
<organism evidence="2 3">
    <name type="scientific">Vitreoscilla stercoraria</name>
    <dbReference type="NCBI Taxonomy" id="61"/>
    <lineage>
        <taxon>Bacteria</taxon>
        <taxon>Pseudomonadati</taxon>
        <taxon>Pseudomonadota</taxon>
        <taxon>Betaproteobacteria</taxon>
        <taxon>Neisseriales</taxon>
        <taxon>Neisseriaceae</taxon>
        <taxon>Vitreoscilla</taxon>
    </lineage>
</organism>
<dbReference type="Pfam" id="PF04304">
    <property type="entry name" value="DUF454"/>
    <property type="match status" value="1"/>
</dbReference>
<name>A0ABY4EDC4_VITST</name>
<accession>A0ABY4EDC4</accession>
<proteinExistence type="predicted"/>
<reference evidence="2" key="1">
    <citation type="submission" date="2021-12" db="EMBL/GenBank/DDBJ databases">
        <authorList>
            <person name="Veyrier F.J."/>
        </authorList>
    </citation>
    <scope>NUCLEOTIDE SEQUENCE</scope>
    <source>
        <strain evidence="2">SAG 1488-6</strain>
    </source>
</reference>
<protein>
    <submittedName>
        <fullName evidence="2">YbaN family protein</fullName>
    </submittedName>
</protein>
<evidence type="ECO:0000313" key="3">
    <source>
        <dbReference type="Proteomes" id="UP000832034"/>
    </source>
</evidence>
<dbReference type="PIRSF" id="PIRSF016789">
    <property type="entry name" value="DUF454"/>
    <property type="match status" value="1"/>
</dbReference>
<keyword evidence="3" id="KW-1185">Reference proteome</keyword>
<feature type="transmembrane region" description="Helical" evidence="1">
    <location>
        <begin position="96"/>
        <end position="114"/>
    </location>
</feature>
<dbReference type="PANTHER" id="PTHR35813">
    <property type="entry name" value="INNER MEMBRANE PROTEIN YBAN"/>
    <property type="match status" value="1"/>
</dbReference>
<dbReference type="Proteomes" id="UP000832034">
    <property type="component" value="Chromosome"/>
</dbReference>